<dbReference type="AlphaFoldDB" id="A0A3S4ZVX2"/>
<dbReference type="Proteomes" id="UP000784294">
    <property type="component" value="Unassembled WGS sequence"/>
</dbReference>
<evidence type="ECO:0000313" key="2">
    <source>
        <dbReference type="EMBL" id="VEL08424.1"/>
    </source>
</evidence>
<protein>
    <submittedName>
        <fullName evidence="2">Uncharacterized protein</fullName>
    </submittedName>
</protein>
<proteinExistence type="predicted"/>
<sequence length="151" mass="16415">MEAHFDLIQHFAGGSLLLTEHGEAIYTSAGRLAYPIHLESGQYQPAVYLLRYGNTNQTDKVASNSALQRTQVRESGEESCTDSGRSLKSRPKLPVTENLSKPMLASEAHDFPGVVVRGEGVMPNLVETVDAMGNCYTVDRMGRCSITLAGK</sequence>
<name>A0A3S4ZVX2_9PLAT</name>
<accession>A0A3S4ZVX2</accession>
<evidence type="ECO:0000256" key="1">
    <source>
        <dbReference type="SAM" id="MobiDB-lite"/>
    </source>
</evidence>
<evidence type="ECO:0000313" key="3">
    <source>
        <dbReference type="Proteomes" id="UP000784294"/>
    </source>
</evidence>
<gene>
    <name evidence="2" type="ORF">PXEA_LOCUS1864</name>
</gene>
<feature type="region of interest" description="Disordered" evidence="1">
    <location>
        <begin position="62"/>
        <end position="91"/>
    </location>
</feature>
<comment type="caution">
    <text evidence="2">The sequence shown here is derived from an EMBL/GenBank/DDBJ whole genome shotgun (WGS) entry which is preliminary data.</text>
</comment>
<keyword evidence="3" id="KW-1185">Reference proteome</keyword>
<dbReference type="EMBL" id="CAAALY010003929">
    <property type="protein sequence ID" value="VEL08424.1"/>
    <property type="molecule type" value="Genomic_DNA"/>
</dbReference>
<reference evidence="2" key="1">
    <citation type="submission" date="2018-11" db="EMBL/GenBank/DDBJ databases">
        <authorList>
            <consortium name="Pathogen Informatics"/>
        </authorList>
    </citation>
    <scope>NUCLEOTIDE SEQUENCE</scope>
</reference>
<organism evidence="2 3">
    <name type="scientific">Protopolystoma xenopodis</name>
    <dbReference type="NCBI Taxonomy" id="117903"/>
    <lineage>
        <taxon>Eukaryota</taxon>
        <taxon>Metazoa</taxon>
        <taxon>Spiralia</taxon>
        <taxon>Lophotrochozoa</taxon>
        <taxon>Platyhelminthes</taxon>
        <taxon>Monogenea</taxon>
        <taxon>Polyopisthocotylea</taxon>
        <taxon>Polystomatidea</taxon>
        <taxon>Polystomatidae</taxon>
        <taxon>Protopolystoma</taxon>
    </lineage>
</organism>